<evidence type="ECO:0000256" key="1">
    <source>
        <dbReference type="SAM" id="Phobius"/>
    </source>
</evidence>
<keyword evidence="1" id="KW-0472">Membrane</keyword>
<sequence>MPFSTLFKVAIGVVIFWAVFAYQNEKLKNLAPSLEAFSQTKEVTGIYTYKQYGRNFITWLDNTQIECSLDYSGGNASCFAHTKDIPRGEKITVAMSLIKMDAENVPYVSAIKFNGKEIYRKAPTDSLKDWWFGSRATKAFLPALLVEAFYLLILFLFFTDRDTMP</sequence>
<dbReference type="RefSeq" id="WP_192155982.1">
    <property type="nucleotide sequence ID" value="NZ_JADIKK010000008.1"/>
</dbReference>
<evidence type="ECO:0000313" key="2">
    <source>
        <dbReference type="EMBL" id="MFK2877966.1"/>
    </source>
</evidence>
<keyword evidence="1" id="KW-1133">Transmembrane helix</keyword>
<accession>A0ABW8JA10</accession>
<proteinExistence type="predicted"/>
<organism evidence="2 3">
    <name type="scientific">Rhodanobacter hydrolyticus</name>
    <dbReference type="NCBI Taxonomy" id="2250595"/>
    <lineage>
        <taxon>Bacteria</taxon>
        <taxon>Pseudomonadati</taxon>
        <taxon>Pseudomonadota</taxon>
        <taxon>Gammaproteobacteria</taxon>
        <taxon>Lysobacterales</taxon>
        <taxon>Rhodanobacteraceae</taxon>
        <taxon>Rhodanobacter</taxon>
    </lineage>
</organism>
<feature type="transmembrane region" description="Helical" evidence="1">
    <location>
        <begin position="6"/>
        <end position="22"/>
    </location>
</feature>
<name>A0ABW8JA10_9GAMM</name>
<protein>
    <recommendedName>
        <fullName evidence="4">DUF3592 domain-containing protein</fullName>
    </recommendedName>
</protein>
<dbReference type="Proteomes" id="UP001620339">
    <property type="component" value="Unassembled WGS sequence"/>
</dbReference>
<evidence type="ECO:0008006" key="4">
    <source>
        <dbReference type="Google" id="ProtNLM"/>
    </source>
</evidence>
<dbReference type="EMBL" id="JADIKK010000008">
    <property type="protein sequence ID" value="MFK2877966.1"/>
    <property type="molecule type" value="Genomic_DNA"/>
</dbReference>
<gene>
    <name evidence="2" type="ORF">ISP25_12875</name>
</gene>
<reference evidence="2 3" key="1">
    <citation type="submission" date="2020-10" db="EMBL/GenBank/DDBJ databases">
        <title>Phylogeny of dyella-like bacteria.</title>
        <authorList>
            <person name="Fu J."/>
        </authorList>
    </citation>
    <scope>NUCLEOTIDE SEQUENCE [LARGE SCALE GENOMIC DNA]</scope>
    <source>
        <strain evidence="2 3">KACC 19113</strain>
    </source>
</reference>
<evidence type="ECO:0000313" key="3">
    <source>
        <dbReference type="Proteomes" id="UP001620339"/>
    </source>
</evidence>
<comment type="caution">
    <text evidence="2">The sequence shown here is derived from an EMBL/GenBank/DDBJ whole genome shotgun (WGS) entry which is preliminary data.</text>
</comment>
<keyword evidence="1" id="KW-0812">Transmembrane</keyword>
<keyword evidence="3" id="KW-1185">Reference proteome</keyword>
<feature type="transmembrane region" description="Helical" evidence="1">
    <location>
        <begin position="139"/>
        <end position="158"/>
    </location>
</feature>